<evidence type="ECO:0000313" key="2">
    <source>
        <dbReference type="Proteomes" id="UP000837857"/>
    </source>
</evidence>
<accession>A0ABN8HPS9</accession>
<keyword evidence="2" id="KW-1185">Reference proteome</keyword>
<protein>
    <submittedName>
        <fullName evidence="1">Uncharacterized protein</fullName>
    </submittedName>
</protein>
<dbReference type="Proteomes" id="UP000837857">
    <property type="component" value="Chromosome 1"/>
</dbReference>
<gene>
    <name evidence="1" type="ORF">IPOD504_LOCUS416</name>
</gene>
<name>A0ABN8HPS9_9NEOP</name>
<feature type="non-terminal residue" evidence="1">
    <location>
        <position position="97"/>
    </location>
</feature>
<organism evidence="1 2">
    <name type="scientific">Iphiclides podalirius</name>
    <name type="common">scarce swallowtail</name>
    <dbReference type="NCBI Taxonomy" id="110791"/>
    <lineage>
        <taxon>Eukaryota</taxon>
        <taxon>Metazoa</taxon>
        <taxon>Ecdysozoa</taxon>
        <taxon>Arthropoda</taxon>
        <taxon>Hexapoda</taxon>
        <taxon>Insecta</taxon>
        <taxon>Pterygota</taxon>
        <taxon>Neoptera</taxon>
        <taxon>Endopterygota</taxon>
        <taxon>Lepidoptera</taxon>
        <taxon>Glossata</taxon>
        <taxon>Ditrysia</taxon>
        <taxon>Papilionoidea</taxon>
        <taxon>Papilionidae</taxon>
        <taxon>Papilioninae</taxon>
        <taxon>Iphiclides</taxon>
    </lineage>
</organism>
<dbReference type="EMBL" id="OW152813">
    <property type="protein sequence ID" value="CAH2035102.1"/>
    <property type="molecule type" value="Genomic_DNA"/>
</dbReference>
<proteinExistence type="predicted"/>
<sequence>MPSIVRFIARAATLSFPAQPENMRTPCLAVTMTDTVARNSKAARDCGSHILGSRRPAPKTLLLFIDLSIAVNVIFQRPPAVFGLSSSCLLRHPQGKT</sequence>
<evidence type="ECO:0000313" key="1">
    <source>
        <dbReference type="EMBL" id="CAH2035102.1"/>
    </source>
</evidence>
<reference evidence="1" key="1">
    <citation type="submission" date="2022-03" db="EMBL/GenBank/DDBJ databases">
        <authorList>
            <person name="Martin H S."/>
        </authorList>
    </citation>
    <scope>NUCLEOTIDE SEQUENCE</scope>
</reference>